<dbReference type="SMR" id="C8Z534"/>
<dbReference type="HOGENOM" id="CLU_3335852_0_0_1"/>
<protein>
    <submittedName>
        <fullName evidence="1">EC1118_1D0_3719p</fullName>
    </submittedName>
</protein>
<dbReference type="EMBL" id="FN393063">
    <property type="protein sequence ID" value="CAY78623.1"/>
    <property type="molecule type" value="Genomic_DNA"/>
</dbReference>
<organism evidence="1 2">
    <name type="scientific">Saccharomyces cerevisiae (strain Lalvin EC1118 / Prise de mousse)</name>
    <name type="common">Baker's yeast</name>
    <dbReference type="NCBI Taxonomy" id="643680"/>
    <lineage>
        <taxon>Eukaryota</taxon>
        <taxon>Fungi</taxon>
        <taxon>Dikarya</taxon>
        <taxon>Ascomycota</taxon>
        <taxon>Saccharomycotina</taxon>
        <taxon>Saccharomycetes</taxon>
        <taxon>Saccharomycetales</taxon>
        <taxon>Saccharomycetaceae</taxon>
        <taxon>Saccharomyces</taxon>
    </lineage>
</organism>
<sequence>MHREGIGGWKKRIPSVSKRKTKCLTHRQMTSSFFLVFA</sequence>
<accession>C8Z534</accession>
<gene>
    <name evidence="1" type="ORF">EC1118_1D0_3719g</name>
</gene>
<dbReference type="AlphaFoldDB" id="C8Z534"/>
<evidence type="ECO:0000313" key="1">
    <source>
        <dbReference type="EMBL" id="CAY78623.1"/>
    </source>
</evidence>
<evidence type="ECO:0000313" key="2">
    <source>
        <dbReference type="Proteomes" id="UP000000286"/>
    </source>
</evidence>
<proteinExistence type="predicted"/>
<reference evidence="1 2" key="1">
    <citation type="journal article" date="2009" name="Proc. Natl. Acad. Sci. U.S.A.">
        <title>Eukaryote-to-eukaryote gene transfer events revealed by the genome sequence of the wine yeast Saccharomyces cerevisiae EC1118.</title>
        <authorList>
            <person name="Novo M."/>
            <person name="Bigey F."/>
            <person name="Beyne E."/>
            <person name="Galeote V."/>
            <person name="Gavory F."/>
            <person name="Mallet S."/>
            <person name="Cambot B."/>
            <person name="Legras J.L."/>
            <person name="Wincker P."/>
            <person name="Casaregola S."/>
            <person name="Dequin S."/>
        </authorList>
    </citation>
    <scope>NUCLEOTIDE SEQUENCE [LARGE SCALE GENOMIC DNA]</scope>
    <source>
        <strain evidence="2">Lalvin EC1118 / Prise de mousse</strain>
    </source>
</reference>
<name>C8Z534_YEAS8</name>
<dbReference type="Proteomes" id="UP000000286">
    <property type="component" value="Chromosome IV"/>
</dbReference>